<keyword evidence="1" id="KW-0547">Nucleotide-binding</keyword>
<dbReference type="AlphaFoldDB" id="A0A2S6IQH6"/>
<dbReference type="InterPro" id="IPR050764">
    <property type="entry name" value="CbbQ/NirQ/NorQ/GpvN"/>
</dbReference>
<feature type="domain" description="ChlI/MoxR AAA lid" evidence="5">
    <location>
        <begin position="260"/>
        <end position="327"/>
    </location>
</feature>
<dbReference type="SUPFAM" id="SSF52540">
    <property type="entry name" value="P-loop containing nucleoside triphosphate hydrolases"/>
    <property type="match status" value="1"/>
</dbReference>
<sequence length="334" mass="37466">MDQQSTQVDIASINEKVAQESQFVELLVNEMNKVIVGQQYMIERLLIGLLGRGHILLEGVPGLAKTLAITTLSKAVSGSFSRIQFTPDLLPADVVGTLIYNMKDGEFNIKKGPIFANFVLADEINRAPAKVQSALLEAMQEKQVTIGDETFKLQKPFLVMATQNPVDQEGTYPLPEAQMDRFMLKTVIDYPTIADEQYIMRANLKKDFTEPNAVVSVEQILRAQDAVEIVYMDEKIEKYILDIIFATRYPEKYNLADLKPLISFGASPRGSINLAKAAKCYAFIKRRGYVVPEDVRAVVLDVLRHRIGITYEAEAENYTTEDIVNKIVNTIEVP</sequence>
<evidence type="ECO:0000256" key="3">
    <source>
        <dbReference type="ARBA" id="ARBA00061607"/>
    </source>
</evidence>
<dbReference type="OrthoDB" id="9808397at2"/>
<evidence type="ECO:0000259" key="5">
    <source>
        <dbReference type="Pfam" id="PF17863"/>
    </source>
</evidence>
<dbReference type="GO" id="GO:0016887">
    <property type="term" value="F:ATP hydrolysis activity"/>
    <property type="evidence" value="ECO:0007669"/>
    <property type="project" value="InterPro"/>
</dbReference>
<evidence type="ECO:0000313" key="7">
    <source>
        <dbReference type="Proteomes" id="UP000239002"/>
    </source>
</evidence>
<dbReference type="InterPro" id="IPR027417">
    <property type="entry name" value="P-loop_NTPase"/>
</dbReference>
<gene>
    <name evidence="6" type="ORF">LY01_00278</name>
</gene>
<dbReference type="Gene3D" id="1.10.8.80">
    <property type="entry name" value="Magnesium chelatase subunit I, C-Terminal domain"/>
    <property type="match status" value="1"/>
</dbReference>
<dbReference type="PANTHER" id="PTHR42759:SF1">
    <property type="entry name" value="MAGNESIUM-CHELATASE SUBUNIT CHLD"/>
    <property type="match status" value="1"/>
</dbReference>
<dbReference type="EMBL" id="PTJE01000001">
    <property type="protein sequence ID" value="PPK96458.1"/>
    <property type="molecule type" value="Genomic_DNA"/>
</dbReference>
<dbReference type="Gene3D" id="3.40.50.300">
    <property type="entry name" value="P-loop containing nucleotide triphosphate hydrolases"/>
    <property type="match status" value="1"/>
</dbReference>
<keyword evidence="2" id="KW-0067">ATP-binding</keyword>
<protein>
    <submittedName>
        <fullName evidence="6">MoxR-like ATPase</fullName>
    </submittedName>
</protein>
<organism evidence="6 7">
    <name type="scientific">Nonlabens xylanidelens</name>
    <dbReference type="NCBI Taxonomy" id="191564"/>
    <lineage>
        <taxon>Bacteria</taxon>
        <taxon>Pseudomonadati</taxon>
        <taxon>Bacteroidota</taxon>
        <taxon>Flavobacteriia</taxon>
        <taxon>Flavobacteriales</taxon>
        <taxon>Flavobacteriaceae</taxon>
        <taxon>Nonlabens</taxon>
    </lineage>
</organism>
<evidence type="ECO:0000256" key="2">
    <source>
        <dbReference type="ARBA" id="ARBA00022840"/>
    </source>
</evidence>
<dbReference type="InterPro" id="IPR011703">
    <property type="entry name" value="ATPase_AAA-3"/>
</dbReference>
<dbReference type="FunFam" id="3.40.50.300:FF:000640">
    <property type="entry name" value="MoxR family ATPase"/>
    <property type="match status" value="1"/>
</dbReference>
<dbReference type="InterPro" id="IPR041628">
    <property type="entry name" value="ChlI/MoxR_AAA_lid"/>
</dbReference>
<evidence type="ECO:0000256" key="1">
    <source>
        <dbReference type="ARBA" id="ARBA00022741"/>
    </source>
</evidence>
<dbReference type="Proteomes" id="UP000239002">
    <property type="component" value="Unassembled WGS sequence"/>
</dbReference>
<comment type="similarity">
    <text evidence="3">Belongs to the MoxR family.</text>
</comment>
<evidence type="ECO:0000313" key="6">
    <source>
        <dbReference type="EMBL" id="PPK96458.1"/>
    </source>
</evidence>
<feature type="domain" description="ATPase AAA-3" evidence="4">
    <location>
        <begin position="54"/>
        <end position="184"/>
    </location>
</feature>
<dbReference type="Pfam" id="PF17863">
    <property type="entry name" value="AAA_lid_2"/>
    <property type="match status" value="1"/>
</dbReference>
<name>A0A2S6IQH6_9FLAO</name>
<comment type="caution">
    <text evidence="6">The sequence shown here is derived from an EMBL/GenBank/DDBJ whole genome shotgun (WGS) entry which is preliminary data.</text>
</comment>
<dbReference type="PANTHER" id="PTHR42759">
    <property type="entry name" value="MOXR FAMILY PROTEIN"/>
    <property type="match status" value="1"/>
</dbReference>
<dbReference type="RefSeq" id="WP_104514706.1">
    <property type="nucleotide sequence ID" value="NZ_MQVW01000022.1"/>
</dbReference>
<accession>A0A2S6IQH6</accession>
<evidence type="ECO:0000259" key="4">
    <source>
        <dbReference type="Pfam" id="PF07726"/>
    </source>
</evidence>
<dbReference type="PIRSF" id="PIRSF002849">
    <property type="entry name" value="AAA_ATPase_chaperone_MoxR_prd"/>
    <property type="match status" value="1"/>
</dbReference>
<reference evidence="6 7" key="1">
    <citation type="submission" date="2018-02" db="EMBL/GenBank/DDBJ databases">
        <title>Genomic Encyclopedia of Archaeal and Bacterial Type Strains, Phase II (KMG-II): from individual species to whole genera.</title>
        <authorList>
            <person name="Goeker M."/>
        </authorList>
    </citation>
    <scope>NUCLEOTIDE SEQUENCE [LARGE SCALE GENOMIC DNA]</scope>
    <source>
        <strain evidence="6 7">DSM 16809</strain>
    </source>
</reference>
<dbReference type="Pfam" id="PF07726">
    <property type="entry name" value="AAA_3"/>
    <property type="match status" value="1"/>
</dbReference>
<dbReference type="GO" id="GO:0005524">
    <property type="term" value="F:ATP binding"/>
    <property type="evidence" value="ECO:0007669"/>
    <property type="project" value="UniProtKB-KW"/>
</dbReference>
<keyword evidence="7" id="KW-1185">Reference proteome</keyword>
<proteinExistence type="inferred from homology"/>